<dbReference type="EMBL" id="JAWIIJ010000002">
    <property type="protein sequence ID" value="MDV2077806.1"/>
    <property type="molecule type" value="Genomic_DNA"/>
</dbReference>
<dbReference type="PANTHER" id="PTHR37816:SF2">
    <property type="entry name" value="DNA TOPOLOGY MODULATION PROTEIN FLAR-RELATED PROTEIN"/>
    <property type="match status" value="1"/>
</dbReference>
<gene>
    <name evidence="1" type="ORF">RYS15_03895</name>
</gene>
<dbReference type="Proteomes" id="UP001269819">
    <property type="component" value="Unassembled WGS sequence"/>
</dbReference>
<dbReference type="RefSeq" id="WP_316972685.1">
    <property type="nucleotide sequence ID" value="NZ_JAWIIJ010000002.1"/>
</dbReference>
<organism evidence="1 2">
    <name type="scientific">Marinobacter xestospongiae</name>
    <dbReference type="NCBI Taxonomy" id="994319"/>
    <lineage>
        <taxon>Bacteria</taxon>
        <taxon>Pseudomonadati</taxon>
        <taxon>Pseudomonadota</taxon>
        <taxon>Gammaproteobacteria</taxon>
        <taxon>Pseudomonadales</taxon>
        <taxon>Marinobacteraceae</taxon>
        <taxon>Marinobacter</taxon>
    </lineage>
</organism>
<dbReference type="InterPro" id="IPR027417">
    <property type="entry name" value="P-loop_NTPase"/>
</dbReference>
<dbReference type="InterPro" id="IPR052922">
    <property type="entry name" value="Cytidylate_Kinase-2"/>
</dbReference>
<comment type="caution">
    <text evidence="1">The sequence shown here is derived from an EMBL/GenBank/DDBJ whole genome shotgun (WGS) entry which is preliminary data.</text>
</comment>
<dbReference type="SUPFAM" id="SSF52540">
    <property type="entry name" value="P-loop containing nucleoside triphosphate hydrolases"/>
    <property type="match status" value="1"/>
</dbReference>
<evidence type="ECO:0000313" key="1">
    <source>
        <dbReference type="EMBL" id="MDV2077806.1"/>
    </source>
</evidence>
<evidence type="ECO:0000313" key="2">
    <source>
        <dbReference type="Proteomes" id="UP001269819"/>
    </source>
</evidence>
<reference evidence="1 2" key="1">
    <citation type="submission" date="2023-10" db="EMBL/GenBank/DDBJ databases">
        <title>Characteristics and mechanism of a salt-tolerant marine origin heterotrophic nitrifying- aerobic denitrifying bacteria Marinobacter xestospongiae HN1.</title>
        <authorList>
            <person name="Qi R."/>
        </authorList>
    </citation>
    <scope>NUCLEOTIDE SEQUENCE [LARGE SCALE GENOMIC DNA]</scope>
    <source>
        <strain evidence="1 2">HN1</strain>
    </source>
</reference>
<dbReference type="PANTHER" id="PTHR37816">
    <property type="entry name" value="YALI0E33011P"/>
    <property type="match status" value="1"/>
</dbReference>
<evidence type="ECO:0008006" key="3">
    <source>
        <dbReference type="Google" id="ProtNLM"/>
    </source>
</evidence>
<accession>A0ABU3VUC4</accession>
<protein>
    <recommendedName>
        <fullName evidence="3">Adenylate kinase</fullName>
    </recommendedName>
</protein>
<keyword evidence="2" id="KW-1185">Reference proteome</keyword>
<dbReference type="Gene3D" id="3.40.50.300">
    <property type="entry name" value="P-loop containing nucleotide triphosphate hydrolases"/>
    <property type="match status" value="1"/>
</dbReference>
<proteinExistence type="predicted"/>
<name>A0ABU3VUC4_9GAMM</name>
<sequence>MKKVAIFGNAGGGKSSLARRLAETSHLPLHSLDKIQFRPDGEEIPREEYLSLHSRLLDQEAWIIDGFGCVPSAWERFAAADTLVFIDLPLRTHALWVTKRLLKGLFVTPEGWPEGSSIVKGTLNSYRVLWLCHRKLTPRYRQLVDEARGSKTVHHLTSPSAIESFLQAPKTA</sequence>